<organism evidence="1 2">
    <name type="scientific">Choristoneura fumiferana</name>
    <name type="common">Spruce budworm moth</name>
    <name type="synonym">Archips fumiferana</name>
    <dbReference type="NCBI Taxonomy" id="7141"/>
    <lineage>
        <taxon>Eukaryota</taxon>
        <taxon>Metazoa</taxon>
        <taxon>Ecdysozoa</taxon>
        <taxon>Arthropoda</taxon>
        <taxon>Hexapoda</taxon>
        <taxon>Insecta</taxon>
        <taxon>Pterygota</taxon>
        <taxon>Neoptera</taxon>
        <taxon>Endopterygota</taxon>
        <taxon>Lepidoptera</taxon>
        <taxon>Glossata</taxon>
        <taxon>Ditrysia</taxon>
        <taxon>Tortricoidea</taxon>
        <taxon>Tortricidae</taxon>
        <taxon>Tortricinae</taxon>
        <taxon>Choristoneura</taxon>
    </lineage>
</organism>
<accession>A0ACC0KJE3</accession>
<gene>
    <name evidence="1" type="ORF">MSG28_010128</name>
</gene>
<dbReference type="Proteomes" id="UP001064048">
    <property type="component" value="Chromosome 17"/>
</dbReference>
<comment type="caution">
    <text evidence="1">The sequence shown here is derived from an EMBL/GenBank/DDBJ whole genome shotgun (WGS) entry which is preliminary data.</text>
</comment>
<keyword evidence="2" id="KW-1185">Reference proteome</keyword>
<protein>
    <submittedName>
        <fullName evidence="1">Uncharacterized protein</fullName>
    </submittedName>
</protein>
<evidence type="ECO:0000313" key="2">
    <source>
        <dbReference type="Proteomes" id="UP001064048"/>
    </source>
</evidence>
<reference evidence="1 2" key="1">
    <citation type="journal article" date="2022" name="Genome Biol. Evol.">
        <title>The Spruce Budworm Genome: Reconstructing the Evolutionary History of Antifreeze Proteins.</title>
        <authorList>
            <person name="Beliveau C."/>
            <person name="Gagne P."/>
            <person name="Picq S."/>
            <person name="Vernygora O."/>
            <person name="Keeling C.I."/>
            <person name="Pinkney K."/>
            <person name="Doucet D."/>
            <person name="Wen F."/>
            <person name="Johnston J.S."/>
            <person name="Maaroufi H."/>
            <person name="Boyle B."/>
            <person name="Laroche J."/>
            <person name="Dewar K."/>
            <person name="Juretic N."/>
            <person name="Blackburn G."/>
            <person name="Nisole A."/>
            <person name="Brunet B."/>
            <person name="Brandao M."/>
            <person name="Lumley L."/>
            <person name="Duan J."/>
            <person name="Quan G."/>
            <person name="Lucarotti C.J."/>
            <person name="Roe A.D."/>
            <person name="Sperling F.A.H."/>
            <person name="Levesque R.C."/>
            <person name="Cusson M."/>
        </authorList>
    </citation>
    <scope>NUCLEOTIDE SEQUENCE [LARGE SCALE GENOMIC DNA]</scope>
    <source>
        <strain evidence="1">Glfc:IPQL:Cfum</strain>
    </source>
</reference>
<dbReference type="EMBL" id="CM046117">
    <property type="protein sequence ID" value="KAI8436624.1"/>
    <property type="molecule type" value="Genomic_DNA"/>
</dbReference>
<name>A0ACC0KJE3_CHOFU</name>
<sequence length="127" mass="14311">MLAHPYGEPRIMSSYFFNHSDQGPPADSNENIVSPSINSDDTCGNGWVCEHRWRQIYQMVAFRNAVKDTQIKNWWNNGNNQIAFSRGKRQGNECSGTKVSVNNQGKAQIYIPSAAEDMHLAIHVGKE</sequence>
<evidence type="ECO:0000313" key="1">
    <source>
        <dbReference type="EMBL" id="KAI8436624.1"/>
    </source>
</evidence>
<proteinExistence type="predicted"/>
<feature type="non-terminal residue" evidence="1">
    <location>
        <position position="127"/>
    </location>
</feature>